<protein>
    <submittedName>
        <fullName evidence="3">Uncharacterized protein</fullName>
    </submittedName>
</protein>
<evidence type="ECO:0000256" key="1">
    <source>
        <dbReference type="SAM" id="MobiDB-lite"/>
    </source>
</evidence>
<keyword evidence="4" id="KW-1185">Reference proteome</keyword>
<dbReference type="EMBL" id="CACVBM020001176">
    <property type="protein sequence ID" value="CAA7037507.1"/>
    <property type="molecule type" value="Genomic_DNA"/>
</dbReference>
<evidence type="ECO:0000313" key="3">
    <source>
        <dbReference type="EMBL" id="CAA7054996.1"/>
    </source>
</evidence>
<evidence type="ECO:0000313" key="2">
    <source>
        <dbReference type="EMBL" id="CAA7037507.1"/>
    </source>
</evidence>
<dbReference type="Proteomes" id="UP000467841">
    <property type="component" value="Unassembled WGS sequence"/>
</dbReference>
<sequence>MEPYSIRKSSGFSLTGREREKNERDSIFDFAEILGSRLRFDELASISPIPLKSRCDFEELEALTPPRRLNLRRLAADAASSTHHDRCRLSRPALALRPVKTKLDSGSPDHHHHRRNHHANYLIRPDDEGSATEERCGKAGAAKWRVHPLPPSTYLGPREIHYGVYFTP</sequence>
<accession>A0A6D2KSE5</accession>
<organism evidence="3 4">
    <name type="scientific">Microthlaspi erraticum</name>
    <dbReference type="NCBI Taxonomy" id="1685480"/>
    <lineage>
        <taxon>Eukaryota</taxon>
        <taxon>Viridiplantae</taxon>
        <taxon>Streptophyta</taxon>
        <taxon>Embryophyta</taxon>
        <taxon>Tracheophyta</taxon>
        <taxon>Spermatophyta</taxon>
        <taxon>Magnoliopsida</taxon>
        <taxon>eudicotyledons</taxon>
        <taxon>Gunneridae</taxon>
        <taxon>Pentapetalae</taxon>
        <taxon>rosids</taxon>
        <taxon>malvids</taxon>
        <taxon>Brassicales</taxon>
        <taxon>Brassicaceae</taxon>
        <taxon>Coluteocarpeae</taxon>
        <taxon>Microthlaspi</taxon>
    </lineage>
</organism>
<dbReference type="EMBL" id="CACVBM020001604">
    <property type="protein sequence ID" value="CAA7054996.1"/>
    <property type="molecule type" value="Genomic_DNA"/>
</dbReference>
<feature type="region of interest" description="Disordered" evidence="1">
    <location>
        <begin position="1"/>
        <end position="21"/>
    </location>
</feature>
<gene>
    <name evidence="2" type="ORF">MERR_LOCUS24742</name>
    <name evidence="3" type="ORF">MERR_LOCUS42232</name>
</gene>
<evidence type="ECO:0000313" key="4">
    <source>
        <dbReference type="Proteomes" id="UP000467841"/>
    </source>
</evidence>
<proteinExistence type="predicted"/>
<reference evidence="3 4" key="1">
    <citation type="submission" date="2020-01" db="EMBL/GenBank/DDBJ databases">
        <authorList>
            <person name="Mishra B."/>
        </authorList>
    </citation>
    <scope>NUCLEOTIDE SEQUENCE [LARGE SCALE GENOMIC DNA]</scope>
</reference>
<name>A0A6D2KSE5_9BRAS</name>
<dbReference type="AlphaFoldDB" id="A0A6D2KSE5"/>